<reference evidence="2 3" key="1">
    <citation type="submission" date="2013-03" db="EMBL/GenBank/DDBJ databases">
        <title>The Genome Sequence of Exophiala aquamarina CBS 119918.</title>
        <authorList>
            <consortium name="The Broad Institute Genomics Platform"/>
            <person name="Cuomo C."/>
            <person name="de Hoog S."/>
            <person name="Gorbushina A."/>
            <person name="Walker B."/>
            <person name="Young S.K."/>
            <person name="Zeng Q."/>
            <person name="Gargeya S."/>
            <person name="Fitzgerald M."/>
            <person name="Haas B."/>
            <person name="Abouelleil A."/>
            <person name="Allen A.W."/>
            <person name="Alvarado L."/>
            <person name="Arachchi H.M."/>
            <person name="Berlin A.M."/>
            <person name="Chapman S.B."/>
            <person name="Gainer-Dewar J."/>
            <person name="Goldberg J."/>
            <person name="Griggs A."/>
            <person name="Gujja S."/>
            <person name="Hansen M."/>
            <person name="Howarth C."/>
            <person name="Imamovic A."/>
            <person name="Ireland A."/>
            <person name="Larimer J."/>
            <person name="McCowan C."/>
            <person name="Murphy C."/>
            <person name="Pearson M."/>
            <person name="Poon T.W."/>
            <person name="Priest M."/>
            <person name="Roberts A."/>
            <person name="Saif S."/>
            <person name="Shea T."/>
            <person name="Sisk P."/>
            <person name="Sykes S."/>
            <person name="Wortman J."/>
            <person name="Nusbaum C."/>
            <person name="Birren B."/>
        </authorList>
    </citation>
    <scope>NUCLEOTIDE SEQUENCE [LARGE SCALE GENOMIC DNA]</scope>
    <source>
        <strain evidence="2 3">CBS 119918</strain>
    </source>
</reference>
<feature type="region of interest" description="Disordered" evidence="1">
    <location>
        <begin position="1"/>
        <end position="424"/>
    </location>
</feature>
<feature type="region of interest" description="Disordered" evidence="1">
    <location>
        <begin position="661"/>
        <end position="759"/>
    </location>
</feature>
<organism evidence="2 3">
    <name type="scientific">Exophiala aquamarina CBS 119918</name>
    <dbReference type="NCBI Taxonomy" id="1182545"/>
    <lineage>
        <taxon>Eukaryota</taxon>
        <taxon>Fungi</taxon>
        <taxon>Dikarya</taxon>
        <taxon>Ascomycota</taxon>
        <taxon>Pezizomycotina</taxon>
        <taxon>Eurotiomycetes</taxon>
        <taxon>Chaetothyriomycetidae</taxon>
        <taxon>Chaetothyriales</taxon>
        <taxon>Herpotrichiellaceae</taxon>
        <taxon>Exophiala</taxon>
    </lineage>
</organism>
<accession>A0A072P3I4</accession>
<gene>
    <name evidence="2" type="ORF">A1O9_10209</name>
</gene>
<dbReference type="Proteomes" id="UP000027920">
    <property type="component" value="Unassembled WGS sequence"/>
</dbReference>
<dbReference type="STRING" id="1182545.A0A072P3I4"/>
<comment type="caution">
    <text evidence="2">The sequence shown here is derived from an EMBL/GenBank/DDBJ whole genome shotgun (WGS) entry which is preliminary data.</text>
</comment>
<sequence>MGKRSSPASSPGGLPPLAHNKRDRAVTASTASTATPPRLFDSDLALENSEMDGFGNMFDHIESSSQSQGIRLIQSEERSSPPTSYPPTSYSGPTFARSSRAPIPQPISTDRNQIVESSPYSWTSHDSHDGLIRSPSPSRTVTQGSPARAVNGSLVSSGQNPLPPPRPVQKRPTAPRESPPMETLRPLSVTRSRTNEETKLLSTSPTITQKGEMSPASLHSASFDPSIAADAELANMYQETKPQPPKPASSNKVMTPQQWERYKQQKEMDRRLGALSDDSGSEAGDNYEDDDEVERDRQATKQRRKQEAHLAVYRQQMMKVTGEAAQPPPESGLGALRHANGSSGDLDNRLSHLTVASRQSGGKSSGEDEDEDEDVPLGILAAHGFPNRNRPPTRLANSPSNSNLRSVSQPPPQTAPSVAGQTAKGTNLPVFARGLPQDPYYGASLVNQPVRESLAAHSLSPSALGSGPSTAHPIHPAGLVGVIAGEERARAARRGSPNPAGNYEMPQLPPHPGMARSQTTGYLPGMGYPPTGMPGMPPMMTPADHAQLQMSQQMTQMMQMQMQWMQQMQSMMGPGGQPQMGPPSLAAPSIYGGQGPRPHSMQPPVVPSHVSQRTMSTLNPGMAPWNSTPSFLPSINLNGNYAPSIAPSERSNIGLASRYRPVSTMPEPEPPSTKRASTFTSASYQPWSQTNTRLPGPSHAARPSVNTLGRRSPLTQQQDDEDDEQGWAEMKMKKDKKQKNWALRKEHNGLQELYTGASS</sequence>
<feature type="compositionally biased region" description="Polar residues" evidence="1">
    <location>
        <begin position="106"/>
        <end position="124"/>
    </location>
</feature>
<dbReference type="RefSeq" id="XP_013256398.1">
    <property type="nucleotide sequence ID" value="XM_013400944.1"/>
</dbReference>
<dbReference type="HOGENOM" id="CLU_006885_0_0_1"/>
<keyword evidence="3" id="KW-1185">Reference proteome</keyword>
<dbReference type="GeneID" id="25285114"/>
<feature type="compositionally biased region" description="Polar residues" evidence="1">
    <location>
        <begin position="415"/>
        <end position="424"/>
    </location>
</feature>
<feature type="compositionally biased region" description="Polar residues" evidence="1">
    <location>
        <begin position="135"/>
        <end position="145"/>
    </location>
</feature>
<dbReference type="OrthoDB" id="5396252at2759"/>
<feature type="compositionally biased region" description="Basic and acidic residues" evidence="1">
    <location>
        <begin position="260"/>
        <end position="272"/>
    </location>
</feature>
<feature type="compositionally biased region" description="Polar residues" evidence="1">
    <location>
        <begin position="704"/>
        <end position="715"/>
    </location>
</feature>
<dbReference type="EMBL" id="AMGV01000012">
    <property type="protein sequence ID" value="KEF53808.1"/>
    <property type="molecule type" value="Genomic_DNA"/>
</dbReference>
<evidence type="ECO:0000313" key="2">
    <source>
        <dbReference type="EMBL" id="KEF53808.1"/>
    </source>
</evidence>
<dbReference type="PANTHER" id="PTHR42068">
    <property type="entry name" value="YALI0B18964P"/>
    <property type="match status" value="1"/>
</dbReference>
<proteinExistence type="predicted"/>
<feature type="compositionally biased region" description="Polar residues" evidence="1">
    <location>
        <begin position="248"/>
        <end position="258"/>
    </location>
</feature>
<feature type="compositionally biased region" description="Polar residues" evidence="1">
    <location>
        <begin position="674"/>
        <end position="693"/>
    </location>
</feature>
<evidence type="ECO:0000313" key="3">
    <source>
        <dbReference type="Proteomes" id="UP000027920"/>
    </source>
</evidence>
<feature type="compositionally biased region" description="Low complexity" evidence="1">
    <location>
        <begin position="26"/>
        <end position="35"/>
    </location>
</feature>
<feature type="compositionally biased region" description="Low complexity" evidence="1">
    <location>
        <begin position="80"/>
        <end position="94"/>
    </location>
</feature>
<protein>
    <submittedName>
        <fullName evidence="2">Uncharacterized protein</fullName>
    </submittedName>
</protein>
<dbReference type="AlphaFoldDB" id="A0A072P3I4"/>
<feature type="compositionally biased region" description="Low complexity" evidence="1">
    <location>
        <begin position="519"/>
        <end position="530"/>
    </location>
</feature>
<name>A0A072P3I4_9EURO</name>
<dbReference type="VEuPathDB" id="FungiDB:A1O9_10209"/>
<feature type="compositionally biased region" description="Polar residues" evidence="1">
    <location>
        <begin position="200"/>
        <end position="211"/>
    </location>
</feature>
<dbReference type="PANTHER" id="PTHR42068:SF1">
    <property type="entry name" value="YALI0B18964P"/>
    <property type="match status" value="1"/>
</dbReference>
<feature type="compositionally biased region" description="Polar residues" evidence="1">
    <location>
        <begin position="395"/>
        <end position="408"/>
    </location>
</feature>
<feature type="region of interest" description="Disordered" evidence="1">
    <location>
        <begin position="491"/>
        <end position="535"/>
    </location>
</feature>
<feature type="compositionally biased region" description="Low complexity" evidence="1">
    <location>
        <begin position="1"/>
        <end position="18"/>
    </location>
</feature>
<evidence type="ECO:0000256" key="1">
    <source>
        <dbReference type="SAM" id="MobiDB-lite"/>
    </source>
</evidence>